<comment type="function">
    <text evidence="8">Part of the phosphoribosylformylglycinamidine synthase complex involved in the purines biosynthetic pathway. Catalyzes the ATP-dependent conversion of formylglycinamide ribonucleotide (FGAR) and glutamine to yield formylglycinamidine ribonucleotide (FGAM) and glutamate. The FGAM synthase complex is composed of three subunits. PurQ produces an ammonia molecule by converting glutamine to glutamate. PurL transfers the ammonia molecule to FGAR to form FGAM in an ATP-dependent manner. PurS interacts with PurQ and PurL and is thought to assist in the transfer of the ammonia molecule from PurQ to PurL.</text>
</comment>
<evidence type="ECO:0000256" key="3">
    <source>
        <dbReference type="ARBA" id="ARBA00022741"/>
    </source>
</evidence>
<dbReference type="PANTHER" id="PTHR47552:SF1">
    <property type="entry name" value="PHOSPHORIBOSYLFORMYLGLYCINAMIDINE SYNTHASE SUBUNIT PURQ"/>
    <property type="match status" value="1"/>
</dbReference>
<dbReference type="PANTHER" id="PTHR47552">
    <property type="entry name" value="PHOSPHORIBOSYLFORMYLGLYCINAMIDINE SYNTHASE SUBUNIT PURQ"/>
    <property type="match status" value="1"/>
</dbReference>
<dbReference type="RefSeq" id="WP_158322563.1">
    <property type="nucleotide sequence ID" value="NZ_BORB01000024.1"/>
</dbReference>
<evidence type="ECO:0000256" key="1">
    <source>
        <dbReference type="ARBA" id="ARBA00022490"/>
    </source>
</evidence>
<dbReference type="Proteomes" id="UP000679950">
    <property type="component" value="Unassembled WGS sequence"/>
</dbReference>
<dbReference type="HAMAP" id="MF_00421">
    <property type="entry name" value="PurQ"/>
    <property type="match status" value="1"/>
</dbReference>
<organism evidence="9 10">
    <name type="scientific">Lederbergia ruris</name>
    <dbReference type="NCBI Taxonomy" id="217495"/>
    <lineage>
        <taxon>Bacteria</taxon>
        <taxon>Bacillati</taxon>
        <taxon>Bacillota</taxon>
        <taxon>Bacilli</taxon>
        <taxon>Bacillales</taxon>
        <taxon>Bacillaceae</taxon>
        <taxon>Lederbergia</taxon>
    </lineage>
</organism>
<comment type="caution">
    <text evidence="9">The sequence shown here is derived from an EMBL/GenBank/DDBJ whole genome shotgun (WGS) entry which is preliminary data.</text>
</comment>
<evidence type="ECO:0000256" key="7">
    <source>
        <dbReference type="ARBA" id="ARBA00022962"/>
    </source>
</evidence>
<protein>
    <recommendedName>
        <fullName evidence="8">Phosphoribosylformylglycinamidine synthase subunit PurQ</fullName>
        <shortName evidence="8">FGAM synthase</shortName>
        <ecNumber evidence="8">6.3.5.3</ecNumber>
    </recommendedName>
    <alternativeName>
        <fullName evidence="8">Formylglycinamide ribonucleotide amidotransferase subunit I</fullName>
        <shortName evidence="8">FGAR amidotransferase I</shortName>
        <shortName evidence="8">FGAR-AT I</shortName>
    </alternativeName>
    <alternativeName>
        <fullName evidence="8">Glutaminase PurQ</fullName>
        <ecNumber evidence="8">3.5.1.2</ecNumber>
    </alternativeName>
    <alternativeName>
        <fullName evidence="8">Phosphoribosylformylglycinamidine synthase subunit I</fullName>
    </alternativeName>
</protein>
<evidence type="ECO:0000256" key="8">
    <source>
        <dbReference type="HAMAP-Rule" id="MF_00421"/>
    </source>
</evidence>
<comment type="caution">
    <text evidence="8">Lacks conserved residue(s) required for the propagation of feature annotation.</text>
</comment>
<dbReference type="NCBIfam" id="NF002957">
    <property type="entry name" value="PRK03619.1"/>
    <property type="match status" value="1"/>
</dbReference>
<feature type="active site" evidence="8">
    <location>
        <position position="194"/>
    </location>
</feature>
<keyword evidence="3 8" id="KW-0547">Nucleotide-binding</keyword>
<sequence>MKVAIIVFPGTSCENEMHTICTHQLKLEADFVREYETNLDDYDAILLPGGASYGDAIRPGAIAALQPVMSTVKKAAEAGKPVLGIGNGFQILTEAELLPGVLLKNDQLKFICASMKLLVQNNETLWTKKYEQNEKISVPIAHGYGRYHCDSETLQTLKDNRQILFTYEENPNGSIEAIAGISNRAGNVVGMMPHPERAVEEILGSVDGSKLFQSIVSDGRQSHDA</sequence>
<keyword evidence="5 8" id="KW-0378">Hydrolase</keyword>
<accession>A0ABQ4KLR3</accession>
<dbReference type="EMBL" id="BORB01000024">
    <property type="protein sequence ID" value="GIN58441.1"/>
    <property type="molecule type" value="Genomic_DNA"/>
</dbReference>
<evidence type="ECO:0000313" key="9">
    <source>
        <dbReference type="EMBL" id="GIN58441.1"/>
    </source>
</evidence>
<proteinExistence type="inferred from homology"/>
<keyword evidence="4 8" id="KW-0658">Purine biosynthesis</keyword>
<comment type="catalytic activity">
    <reaction evidence="8">
        <text>L-glutamine + H2O = L-glutamate + NH4(+)</text>
        <dbReference type="Rhea" id="RHEA:15889"/>
        <dbReference type="ChEBI" id="CHEBI:15377"/>
        <dbReference type="ChEBI" id="CHEBI:28938"/>
        <dbReference type="ChEBI" id="CHEBI:29985"/>
        <dbReference type="ChEBI" id="CHEBI:58359"/>
        <dbReference type="EC" id="3.5.1.2"/>
    </reaction>
</comment>
<feature type="active site" evidence="8">
    <location>
        <position position="196"/>
    </location>
</feature>
<keyword evidence="2 8" id="KW-0436">Ligase</keyword>
<evidence type="ECO:0000256" key="6">
    <source>
        <dbReference type="ARBA" id="ARBA00022840"/>
    </source>
</evidence>
<comment type="catalytic activity">
    <reaction evidence="8">
        <text>N(2)-formyl-N(1)-(5-phospho-beta-D-ribosyl)glycinamide + L-glutamine + ATP + H2O = 2-formamido-N(1)-(5-O-phospho-beta-D-ribosyl)acetamidine + L-glutamate + ADP + phosphate + H(+)</text>
        <dbReference type="Rhea" id="RHEA:17129"/>
        <dbReference type="ChEBI" id="CHEBI:15377"/>
        <dbReference type="ChEBI" id="CHEBI:15378"/>
        <dbReference type="ChEBI" id="CHEBI:29985"/>
        <dbReference type="ChEBI" id="CHEBI:30616"/>
        <dbReference type="ChEBI" id="CHEBI:43474"/>
        <dbReference type="ChEBI" id="CHEBI:58359"/>
        <dbReference type="ChEBI" id="CHEBI:147286"/>
        <dbReference type="ChEBI" id="CHEBI:147287"/>
        <dbReference type="ChEBI" id="CHEBI:456216"/>
        <dbReference type="EC" id="6.3.5.3"/>
    </reaction>
</comment>
<comment type="pathway">
    <text evidence="8">Purine metabolism; IMP biosynthesis via de novo pathway; 5-amino-1-(5-phospho-D-ribosyl)imidazole from N(2)-formyl-N(1)-(5-phospho-D-ribosyl)glycinamide: step 1/2.</text>
</comment>
<evidence type="ECO:0000256" key="4">
    <source>
        <dbReference type="ARBA" id="ARBA00022755"/>
    </source>
</evidence>
<dbReference type="Gene3D" id="3.40.50.880">
    <property type="match status" value="1"/>
</dbReference>
<dbReference type="CDD" id="cd01740">
    <property type="entry name" value="GATase1_FGAR_AT"/>
    <property type="match status" value="1"/>
</dbReference>
<dbReference type="NCBIfam" id="TIGR01737">
    <property type="entry name" value="FGAM_synth_I"/>
    <property type="match status" value="1"/>
</dbReference>
<dbReference type="InterPro" id="IPR010075">
    <property type="entry name" value="PRibForGlyAmidine_synth_PurQ"/>
</dbReference>
<evidence type="ECO:0000313" key="10">
    <source>
        <dbReference type="Proteomes" id="UP000679950"/>
    </source>
</evidence>
<dbReference type="InterPro" id="IPR029062">
    <property type="entry name" value="Class_I_gatase-like"/>
</dbReference>
<evidence type="ECO:0000256" key="2">
    <source>
        <dbReference type="ARBA" id="ARBA00022598"/>
    </source>
</evidence>
<keyword evidence="1 8" id="KW-0963">Cytoplasm</keyword>
<reference evidence="9 10" key="1">
    <citation type="submission" date="2021-03" db="EMBL/GenBank/DDBJ databases">
        <title>Antimicrobial resistance genes in bacteria isolated from Japanese honey, and their potential for conferring macrolide and lincosamide resistance in the American foulbrood pathogen Paenibacillus larvae.</title>
        <authorList>
            <person name="Okamoto M."/>
            <person name="Kumagai M."/>
            <person name="Kanamori H."/>
            <person name="Takamatsu D."/>
        </authorList>
    </citation>
    <scope>NUCLEOTIDE SEQUENCE [LARGE SCALE GENOMIC DNA]</scope>
    <source>
        <strain evidence="9 10">J8TS2</strain>
    </source>
</reference>
<comment type="subunit">
    <text evidence="8">Part of the FGAM synthase complex composed of 1 PurL, 1 PurQ and 2 PurS subunits.</text>
</comment>
<gene>
    <name evidence="8 9" type="primary">purQ</name>
    <name evidence="9" type="ORF">J8TS2_27600</name>
</gene>
<dbReference type="SUPFAM" id="SSF52317">
    <property type="entry name" value="Class I glutamine amidotransferase-like"/>
    <property type="match status" value="1"/>
</dbReference>
<keyword evidence="6 8" id="KW-0067">ATP-binding</keyword>
<name>A0ABQ4KLR3_9BACI</name>
<evidence type="ECO:0000256" key="5">
    <source>
        <dbReference type="ARBA" id="ARBA00022801"/>
    </source>
</evidence>
<dbReference type="EC" id="6.3.5.3" evidence="8"/>
<keyword evidence="7 8" id="KW-0315">Glutamine amidotransferase</keyword>
<dbReference type="Pfam" id="PF13507">
    <property type="entry name" value="GATase_5"/>
    <property type="match status" value="1"/>
</dbReference>
<dbReference type="PROSITE" id="PS51273">
    <property type="entry name" value="GATASE_TYPE_1"/>
    <property type="match status" value="1"/>
</dbReference>
<dbReference type="PIRSF" id="PIRSF001586">
    <property type="entry name" value="FGAM_synth_I"/>
    <property type="match status" value="1"/>
</dbReference>
<comment type="subcellular location">
    <subcellularLocation>
        <location evidence="8">Cytoplasm</location>
    </subcellularLocation>
</comment>
<dbReference type="SMART" id="SM01211">
    <property type="entry name" value="GATase_5"/>
    <property type="match status" value="1"/>
</dbReference>
<dbReference type="EC" id="3.5.1.2" evidence="8"/>
<keyword evidence="10" id="KW-1185">Reference proteome</keyword>